<keyword evidence="2" id="KW-0012">Acyltransferase</keyword>
<keyword evidence="5" id="KW-1185">Reference proteome</keyword>
<dbReference type="RefSeq" id="WP_344037566.1">
    <property type="nucleotide sequence ID" value="NZ_BAAAKE010000008.1"/>
</dbReference>
<dbReference type="InterPro" id="IPR050832">
    <property type="entry name" value="Bact_Acetyltransf"/>
</dbReference>
<dbReference type="SUPFAM" id="SSF55729">
    <property type="entry name" value="Acyl-CoA N-acyltransferases (Nat)"/>
    <property type="match status" value="1"/>
</dbReference>
<name>A0ABV9YBU5_9PSEU</name>
<dbReference type="PANTHER" id="PTHR43877:SF2">
    <property type="entry name" value="AMINOALKYLPHOSPHONATE N-ACETYLTRANSFERASE-RELATED"/>
    <property type="match status" value="1"/>
</dbReference>
<dbReference type="PANTHER" id="PTHR43877">
    <property type="entry name" value="AMINOALKYLPHOSPHONATE N-ACETYLTRANSFERASE-RELATED-RELATED"/>
    <property type="match status" value="1"/>
</dbReference>
<proteinExistence type="predicted"/>
<evidence type="ECO:0000256" key="1">
    <source>
        <dbReference type="ARBA" id="ARBA00022679"/>
    </source>
</evidence>
<organism evidence="4 5">
    <name type="scientific">Saccharothrix xinjiangensis</name>
    <dbReference type="NCBI Taxonomy" id="204798"/>
    <lineage>
        <taxon>Bacteria</taxon>
        <taxon>Bacillati</taxon>
        <taxon>Actinomycetota</taxon>
        <taxon>Actinomycetes</taxon>
        <taxon>Pseudonocardiales</taxon>
        <taxon>Pseudonocardiaceae</taxon>
        <taxon>Saccharothrix</taxon>
    </lineage>
</organism>
<comment type="caution">
    <text evidence="4">The sequence shown here is derived from an EMBL/GenBank/DDBJ whole genome shotgun (WGS) entry which is preliminary data.</text>
</comment>
<evidence type="ECO:0000313" key="4">
    <source>
        <dbReference type="EMBL" id="MFC5058106.1"/>
    </source>
</evidence>
<dbReference type="Proteomes" id="UP001595833">
    <property type="component" value="Unassembled WGS sequence"/>
</dbReference>
<evidence type="ECO:0000259" key="3">
    <source>
        <dbReference type="PROSITE" id="PS51186"/>
    </source>
</evidence>
<gene>
    <name evidence="4" type="ORF">ACFPFM_30720</name>
</gene>
<feature type="domain" description="N-acetyltransferase" evidence="3">
    <location>
        <begin position="9"/>
        <end position="157"/>
    </location>
</feature>
<protein>
    <submittedName>
        <fullName evidence="4">GNAT family N-acetyltransferase</fullName>
    </submittedName>
</protein>
<sequence>MTVTAHEVRRVRADDPAAAPMMAELLDEYVHRYGESGREEMSRHPVEAFAPPHGSLLLLLDRGDPVAGGAIMRHDDTTAEVKRVWTARAHRRRGWARRVMAELEREAAALGYRRVHLTTGPRQPEARELYLSCGYAPLFDVDDPPTNGPLPFEKALG</sequence>
<dbReference type="CDD" id="cd04301">
    <property type="entry name" value="NAT_SF"/>
    <property type="match status" value="1"/>
</dbReference>
<reference evidence="5" key="1">
    <citation type="journal article" date="2019" name="Int. J. Syst. Evol. Microbiol.">
        <title>The Global Catalogue of Microorganisms (GCM) 10K type strain sequencing project: providing services to taxonomists for standard genome sequencing and annotation.</title>
        <authorList>
            <consortium name="The Broad Institute Genomics Platform"/>
            <consortium name="The Broad Institute Genome Sequencing Center for Infectious Disease"/>
            <person name="Wu L."/>
            <person name="Ma J."/>
        </authorList>
    </citation>
    <scope>NUCLEOTIDE SEQUENCE [LARGE SCALE GENOMIC DNA]</scope>
    <source>
        <strain evidence="5">KCTC 12848</strain>
    </source>
</reference>
<dbReference type="Pfam" id="PF00583">
    <property type="entry name" value="Acetyltransf_1"/>
    <property type="match status" value="1"/>
</dbReference>
<dbReference type="PROSITE" id="PS51186">
    <property type="entry name" value="GNAT"/>
    <property type="match status" value="1"/>
</dbReference>
<evidence type="ECO:0000313" key="5">
    <source>
        <dbReference type="Proteomes" id="UP001595833"/>
    </source>
</evidence>
<dbReference type="InterPro" id="IPR000182">
    <property type="entry name" value="GNAT_dom"/>
</dbReference>
<dbReference type="Gene3D" id="3.40.630.30">
    <property type="match status" value="1"/>
</dbReference>
<accession>A0ABV9YBU5</accession>
<dbReference type="InterPro" id="IPR016181">
    <property type="entry name" value="Acyl_CoA_acyltransferase"/>
</dbReference>
<evidence type="ECO:0000256" key="2">
    <source>
        <dbReference type="ARBA" id="ARBA00023315"/>
    </source>
</evidence>
<dbReference type="EMBL" id="JBHSJB010000031">
    <property type="protein sequence ID" value="MFC5058106.1"/>
    <property type="molecule type" value="Genomic_DNA"/>
</dbReference>
<keyword evidence="1" id="KW-0808">Transferase</keyword>